<keyword evidence="2 7" id="KW-0813">Transport</keyword>
<keyword evidence="10" id="KW-1185">Reference proteome</keyword>
<dbReference type="CDD" id="cd06261">
    <property type="entry name" value="TM_PBP2"/>
    <property type="match status" value="1"/>
</dbReference>
<accession>A0ABW4QB17</accession>
<proteinExistence type="inferred from homology"/>
<dbReference type="Gene3D" id="1.10.3720.10">
    <property type="entry name" value="MetI-like"/>
    <property type="match status" value="1"/>
</dbReference>
<dbReference type="PROSITE" id="PS50928">
    <property type="entry name" value="ABC_TM1"/>
    <property type="match status" value="1"/>
</dbReference>
<dbReference type="PANTHER" id="PTHR43744">
    <property type="entry name" value="ABC TRANSPORTER PERMEASE PROTEIN MG189-RELATED-RELATED"/>
    <property type="match status" value="1"/>
</dbReference>
<dbReference type="InterPro" id="IPR035906">
    <property type="entry name" value="MetI-like_sf"/>
</dbReference>
<evidence type="ECO:0000313" key="9">
    <source>
        <dbReference type="EMBL" id="MFD1847816.1"/>
    </source>
</evidence>
<dbReference type="InterPro" id="IPR000515">
    <property type="entry name" value="MetI-like"/>
</dbReference>
<evidence type="ECO:0000259" key="8">
    <source>
        <dbReference type="PROSITE" id="PS50928"/>
    </source>
</evidence>
<evidence type="ECO:0000256" key="1">
    <source>
        <dbReference type="ARBA" id="ARBA00004651"/>
    </source>
</evidence>
<gene>
    <name evidence="9" type="ORF">ACFSFX_14595</name>
</gene>
<feature type="domain" description="ABC transmembrane type-1" evidence="8">
    <location>
        <begin position="58"/>
        <end position="247"/>
    </location>
</feature>
<feature type="transmembrane region" description="Helical" evidence="7">
    <location>
        <begin position="226"/>
        <end position="247"/>
    </location>
</feature>
<keyword evidence="4 7" id="KW-0812">Transmembrane</keyword>
<evidence type="ECO:0000256" key="3">
    <source>
        <dbReference type="ARBA" id="ARBA00022475"/>
    </source>
</evidence>
<comment type="caution">
    <text evidence="9">The sequence shown here is derived from an EMBL/GenBank/DDBJ whole genome shotgun (WGS) entry which is preliminary data.</text>
</comment>
<evidence type="ECO:0000256" key="6">
    <source>
        <dbReference type="ARBA" id="ARBA00023136"/>
    </source>
</evidence>
<comment type="similarity">
    <text evidence="7">Belongs to the binding-protein-dependent transport system permease family.</text>
</comment>
<dbReference type="EMBL" id="JBHUGA010000060">
    <property type="protein sequence ID" value="MFD1847816.1"/>
    <property type="molecule type" value="Genomic_DNA"/>
</dbReference>
<dbReference type="SUPFAM" id="SSF161098">
    <property type="entry name" value="MetI-like"/>
    <property type="match status" value="1"/>
</dbReference>
<keyword evidence="5 7" id="KW-1133">Transmembrane helix</keyword>
<evidence type="ECO:0000256" key="7">
    <source>
        <dbReference type="RuleBase" id="RU363032"/>
    </source>
</evidence>
<feature type="transmembrane region" description="Helical" evidence="7">
    <location>
        <begin position="58"/>
        <end position="81"/>
    </location>
</feature>
<keyword evidence="3" id="KW-1003">Cell membrane</keyword>
<evidence type="ECO:0000256" key="5">
    <source>
        <dbReference type="ARBA" id="ARBA00022989"/>
    </source>
</evidence>
<evidence type="ECO:0000256" key="2">
    <source>
        <dbReference type="ARBA" id="ARBA00022448"/>
    </source>
</evidence>
<evidence type="ECO:0000256" key="4">
    <source>
        <dbReference type="ARBA" id="ARBA00022692"/>
    </source>
</evidence>
<dbReference type="Proteomes" id="UP001597307">
    <property type="component" value="Unassembled WGS sequence"/>
</dbReference>
<dbReference type="RefSeq" id="WP_343881009.1">
    <property type="nucleotide sequence ID" value="NZ_BAAAIJ010000051.1"/>
</dbReference>
<feature type="transmembrane region" description="Helical" evidence="7">
    <location>
        <begin position="88"/>
        <end position="106"/>
    </location>
</feature>
<name>A0ABW4QB17_9MICC</name>
<dbReference type="Pfam" id="PF00528">
    <property type="entry name" value="BPD_transp_1"/>
    <property type="match status" value="1"/>
</dbReference>
<evidence type="ECO:0000313" key="10">
    <source>
        <dbReference type="Proteomes" id="UP001597307"/>
    </source>
</evidence>
<organism evidence="9 10">
    <name type="scientific">Arthrobacter flavus</name>
    <dbReference type="NCBI Taxonomy" id="95172"/>
    <lineage>
        <taxon>Bacteria</taxon>
        <taxon>Bacillati</taxon>
        <taxon>Actinomycetota</taxon>
        <taxon>Actinomycetes</taxon>
        <taxon>Micrococcales</taxon>
        <taxon>Micrococcaceae</taxon>
        <taxon>Arthrobacter</taxon>
    </lineage>
</organism>
<dbReference type="PANTHER" id="PTHR43744:SF12">
    <property type="entry name" value="ABC TRANSPORTER PERMEASE PROTEIN MG189-RELATED"/>
    <property type="match status" value="1"/>
</dbReference>
<keyword evidence="6 7" id="KW-0472">Membrane</keyword>
<protein>
    <submittedName>
        <fullName evidence="9">Carbohydrate ABC transporter permease</fullName>
    </submittedName>
</protein>
<reference evidence="10" key="1">
    <citation type="journal article" date="2019" name="Int. J. Syst. Evol. Microbiol.">
        <title>The Global Catalogue of Microorganisms (GCM) 10K type strain sequencing project: providing services to taxonomists for standard genome sequencing and annotation.</title>
        <authorList>
            <consortium name="The Broad Institute Genomics Platform"/>
            <consortium name="The Broad Institute Genome Sequencing Center for Infectious Disease"/>
            <person name="Wu L."/>
            <person name="Ma J."/>
        </authorList>
    </citation>
    <scope>NUCLEOTIDE SEQUENCE [LARGE SCALE GENOMIC DNA]</scope>
    <source>
        <strain evidence="10">JCM 11496</strain>
    </source>
</reference>
<feature type="transmembrane region" description="Helical" evidence="7">
    <location>
        <begin position="168"/>
        <end position="193"/>
    </location>
</feature>
<comment type="subcellular location">
    <subcellularLocation>
        <location evidence="1 7">Cell membrane</location>
        <topology evidence="1 7">Multi-pass membrane protein</topology>
    </subcellularLocation>
</comment>
<feature type="transmembrane region" description="Helical" evidence="7">
    <location>
        <begin position="126"/>
        <end position="147"/>
    </location>
</feature>
<sequence length="261" mass="28788">MMLMSGGFVMVFPFLWQIMMSLSSQAESMSVPPSLWPEVAQWGNYATVFDRVPFARQFLISVVVTILTVVGQVIFCSMAGYAFARLRFWGSGAILAIVLSILMVPTQVYLIPQYQIVQSLGGLNTIWGIVLPGVFSAFGTFLMRQAFLGLPHELEEAARIDGANPFQLFWRVLLPLTKPSLSALTIITILFAWNNLLWPLVITTDAADMPLVVGLANLQGQYTTDYPVLMAASLMAMAPVLLLFILLQRRVVDGLAHSGLK</sequence>